<keyword evidence="1" id="KW-1133">Transmembrane helix</keyword>
<dbReference type="PROSITE" id="PS51257">
    <property type="entry name" value="PROKAR_LIPOPROTEIN"/>
    <property type="match status" value="1"/>
</dbReference>
<protein>
    <submittedName>
        <fullName evidence="2">Uncharacterized protein</fullName>
    </submittedName>
</protein>
<keyword evidence="1" id="KW-0812">Transmembrane</keyword>
<proteinExistence type="predicted"/>
<evidence type="ECO:0000256" key="1">
    <source>
        <dbReference type="SAM" id="Phobius"/>
    </source>
</evidence>
<evidence type="ECO:0000313" key="2">
    <source>
        <dbReference type="EMBL" id="HFZ09440.1"/>
    </source>
</evidence>
<dbReference type="AlphaFoldDB" id="A0A7V3JAS8"/>
<dbReference type="EMBL" id="DTGG01000151">
    <property type="protein sequence ID" value="HFZ09440.1"/>
    <property type="molecule type" value="Genomic_DNA"/>
</dbReference>
<organism evidence="2">
    <name type="scientific">candidate division CPR3 bacterium</name>
    <dbReference type="NCBI Taxonomy" id="2268181"/>
    <lineage>
        <taxon>Bacteria</taxon>
        <taxon>Bacteria division CPR3</taxon>
    </lineage>
</organism>
<name>A0A7V3JAS8_UNCC3</name>
<sequence>MKNWVIAVAIVVILAVGAGCWFYITNKHQREIEAQGLIYDDLVKEIDNLHKDFGNLLISSSSKDILTREASKVCQIAEDTRDEITKLKSRVQVIGATLALQDAVEKSDKYIGGFPDFIHGRLTKDRLVERAEVMLECLDNSRISLNKISSIDKSDTGAAIDRVVLLVNNLKRANKPSAAQLTEQPVYVVSSPYWANPLYAGYRENIRDIVASYSAGRRILSRVLANYDRGRLTDQDRADWLNELNRRRVLISELDAIERNIPPGSIYQEHHRLLTNMLKDATEAMERFAAYESPSSRRYLSAISNRNTALMNRLKNFYGIR</sequence>
<reference evidence="2" key="1">
    <citation type="journal article" date="2020" name="mSystems">
        <title>Genome- and Community-Level Interaction Insights into Carbon Utilization and Element Cycling Functions of Hydrothermarchaeota in Hydrothermal Sediment.</title>
        <authorList>
            <person name="Zhou Z."/>
            <person name="Liu Y."/>
            <person name="Xu W."/>
            <person name="Pan J."/>
            <person name="Luo Z.H."/>
            <person name="Li M."/>
        </authorList>
    </citation>
    <scope>NUCLEOTIDE SEQUENCE [LARGE SCALE GENOMIC DNA]</scope>
    <source>
        <strain evidence="2">SpSt-757</strain>
    </source>
</reference>
<comment type="caution">
    <text evidence="2">The sequence shown here is derived from an EMBL/GenBank/DDBJ whole genome shotgun (WGS) entry which is preliminary data.</text>
</comment>
<feature type="transmembrane region" description="Helical" evidence="1">
    <location>
        <begin position="6"/>
        <end position="24"/>
    </location>
</feature>
<gene>
    <name evidence="2" type="ORF">ENV41_04855</name>
</gene>
<keyword evidence="1" id="KW-0472">Membrane</keyword>
<accession>A0A7V3JAS8</accession>